<evidence type="ECO:0000259" key="6">
    <source>
        <dbReference type="Pfam" id="PF04357"/>
    </source>
</evidence>
<keyword evidence="8" id="KW-1185">Reference proteome</keyword>
<evidence type="ECO:0000313" key="7">
    <source>
        <dbReference type="EMBL" id="PZD71715.1"/>
    </source>
</evidence>
<evidence type="ECO:0000256" key="4">
    <source>
        <dbReference type="ARBA" id="ARBA00023136"/>
    </source>
</evidence>
<dbReference type="OrthoDB" id="536281at2"/>
<comment type="caution">
    <text evidence="7">The sequence shown here is derived from an EMBL/GenBank/DDBJ whole genome shotgun (WGS) entry which is preliminary data.</text>
</comment>
<feature type="transmembrane region" description="Helical" evidence="5">
    <location>
        <begin position="27"/>
        <end position="46"/>
    </location>
</feature>
<proteinExistence type="predicted"/>
<name>A0A2W1JJN9_9CYAN</name>
<dbReference type="GO" id="GO:0009306">
    <property type="term" value="P:protein secretion"/>
    <property type="evidence" value="ECO:0007669"/>
    <property type="project" value="InterPro"/>
</dbReference>
<keyword evidence="4 5" id="KW-0472">Membrane</keyword>
<dbReference type="EMBL" id="PQWO01000014">
    <property type="protein sequence ID" value="PZD71715.1"/>
    <property type="molecule type" value="Genomic_DNA"/>
</dbReference>
<dbReference type="PANTHER" id="PTHR34457">
    <property type="entry name" value="EMBRYO DEFECTIVE 2410"/>
    <property type="match status" value="1"/>
</dbReference>
<gene>
    <name evidence="7" type="ORF">C1752_04520</name>
</gene>
<organism evidence="7 8">
    <name type="scientific">Acaryochloris thomasi RCC1774</name>
    <dbReference type="NCBI Taxonomy" id="1764569"/>
    <lineage>
        <taxon>Bacteria</taxon>
        <taxon>Bacillati</taxon>
        <taxon>Cyanobacteriota</taxon>
        <taxon>Cyanophyceae</taxon>
        <taxon>Acaryochloridales</taxon>
        <taxon>Acaryochloridaceae</taxon>
        <taxon>Acaryochloris</taxon>
        <taxon>Acaryochloris thomasi</taxon>
    </lineage>
</organism>
<dbReference type="PANTHER" id="PTHR34457:SF3">
    <property type="entry name" value="PROTEIN TIC236, CHLOROPLASTIC"/>
    <property type="match status" value="1"/>
</dbReference>
<dbReference type="Pfam" id="PF04357">
    <property type="entry name" value="TamB"/>
    <property type="match status" value="1"/>
</dbReference>
<feature type="domain" description="Translocation and assembly module TamB C-terminal" evidence="6">
    <location>
        <begin position="1370"/>
        <end position="1761"/>
    </location>
</feature>
<keyword evidence="3 5" id="KW-1133">Transmembrane helix</keyword>
<comment type="subcellular location">
    <subcellularLocation>
        <location evidence="1">Membrane</location>
        <topology evidence="1">Single-pass membrane protein</topology>
    </subcellularLocation>
</comment>
<evidence type="ECO:0000256" key="1">
    <source>
        <dbReference type="ARBA" id="ARBA00004167"/>
    </source>
</evidence>
<dbReference type="InterPro" id="IPR007452">
    <property type="entry name" value="TamB_C"/>
</dbReference>
<evidence type="ECO:0000313" key="8">
    <source>
        <dbReference type="Proteomes" id="UP000248857"/>
    </source>
</evidence>
<evidence type="ECO:0000256" key="5">
    <source>
        <dbReference type="SAM" id="Phobius"/>
    </source>
</evidence>
<dbReference type="RefSeq" id="WP_110987742.1">
    <property type="nucleotide sequence ID" value="NZ_CAWNWM010000014.1"/>
</dbReference>
<evidence type="ECO:0000256" key="3">
    <source>
        <dbReference type="ARBA" id="ARBA00022989"/>
    </source>
</evidence>
<protein>
    <recommendedName>
        <fullName evidence="6">Translocation and assembly module TamB C-terminal domain-containing protein</fullName>
    </recommendedName>
</protein>
<sequence length="1761" mass="187588">MSQTAPSGGEPPQQSSRFWLILSSKPVIGTLLVLVALIAVGCWRLLVFINEDLAPFISAQLSESLNRPVEVGELESYSLTGMRFGPSGLPAYETQIDGKNVIDNDTATTEAVDVSFDIWKTLQTRTLNLDVTLVDPKLNVDQDAEGRWILTALDEEEDSDPLVKIQLDTLRVKNAQAVITPFGVAGRTVKDVDGVVELSEEQIGVKGKGELDSGGIARVDGQWRQGSQALKLNLKTQDFAVVPLLGFVPAELPIRIRSGIVDGNFDLEYQPNQPIKVTGKADVARADVQIPEQNIRVKARRLKSNFRVAYTENELPKVGGDAQFQGADLAIPEQLIFQNGRSQQQRLTNTSGKLKFIEDKSRLQFEAQGKIASGGRLRTRGETSLDLEKINVLLLARNISAPILDGAFELPVQIASGRVDANLNIQLRPDKRPNVRGTARMQKIDAQIVGLPKPFYNANGFVRFPGGLTTELSGITARYDQVPLQANGVIDIDKGYNIIAKTTAVEANTALNTLGIGPETLPFPIVGKIRVPELRVTGAIDKPLISGQVAASEGTTIDRVPFERVNAQFRLAAPLLQVTQIDARPQAGGTITGQARYDLTPGAEVAANIDVRNVPGDAVARLYGSSPPIAVGPVFARVNLSGQPEDIRTKVDFQARQATYPTTGTLRLRSGIVAFENIVSQVANGTARVNGQLIDQRLQANVKLAGIALNNFSENVRGALDGSVDIAAPLASLSAETVRADGNLRFSGLGLPQGPSLFAGPLNTAVGWNGRQLLIKDAAAPGFRANGAITANLQDPQKSRLGLNVLARDYDLRSLSAFAPTAVPVRGRANLTGRVTGTLEAINLRSTVALKDFAVSQFAFEPTLRGNLNYGQGVDLDLRGNRDRIQVALDPDLQPESFLVKRDEAIAKGVSRGDLLLVDVQKFPLTALNLQPGGVGRVTGLASGDFQANLKAQSLIGSVAINKPGIGDLQGDQFTGDIRYVDGVASLDQGKLLKRDSQYLLSAKLEPGEVPNYEGQLNVVNGEIKDVVAVALSLQSLAGGGGPVDDSVGYGTAADVQTTAVGVPNSPLQVQLQRFAEIEQLIAQQQAAKEGAAPPIDIANLRGQFDGQISVAGSGFENVEGDFDLRGQNFVLGDYRVEQVVAAGGINDGTLRLDPIKLATGDRQAILTGQVGLEELNGELLVNNVAVDPLNQFVSLPVEVAGNLNGKAILSGSLFDPQMKGQFSLADARLGETPVARAEADLSYQDARLRFESIAMLDNPEPIQITGNIPYALGFAVPDSDEIELTAKVKNEGLALVSLATDQVAWLGGQGEVDLQVRGTLEQPLLNGTIAFNDAMLKAQALEDPLTNVTGRLQFNRNLVTIPNLTGIYNEGEIVAAGSLPIFEPKMVPPQPLTIGIEGLDVSVAELYQGGVTGQVMITGAAVEPTIGGTVKLSDGQVLLAKAAGGSSNEEEAVQETQAEETVNTGPRRYVPLSELTPTDRPIRLNNLSLQLEDNVRVTQDPILSFVSTGNLLINGSATAPVVAGKIRFRKGTINLITSRFRVDPRRDSFAEFDPAFGLDPYLNIAMRTTVTETTQAKSTDLNEAEEVPAGALGSFQSVRVKATVDGRASELVSNFKDVVEVTSSPRRSEGEIIALLGGGVTSAVQQGQAQQAAVNLAGSAALSGVQGLFDGLLGSRATFRAFPVLLPDVNEGEGSVLSLGAELGYDVTDRFSVSVLQVLTGVDEPTLVNLSYDINRNLTTRTSVSTDGEAVGSLEYRIRF</sequence>
<reference evidence="7 8" key="1">
    <citation type="journal article" date="2018" name="Sci. Rep.">
        <title>A novel species of the marine cyanobacterium Acaryochloris with a unique pigment content and lifestyle.</title>
        <authorList>
            <person name="Partensky F."/>
            <person name="Six C."/>
            <person name="Ratin M."/>
            <person name="Garczarek L."/>
            <person name="Vaulot D."/>
            <person name="Probert I."/>
            <person name="Calteau A."/>
            <person name="Gourvil P."/>
            <person name="Marie D."/>
            <person name="Grebert T."/>
            <person name="Bouchier C."/>
            <person name="Le Panse S."/>
            <person name="Gachenot M."/>
            <person name="Rodriguez F."/>
            <person name="Garrido J.L."/>
        </authorList>
    </citation>
    <scope>NUCLEOTIDE SEQUENCE [LARGE SCALE GENOMIC DNA]</scope>
    <source>
        <strain evidence="7 8">RCC1774</strain>
    </source>
</reference>
<dbReference type="InterPro" id="IPR053022">
    <property type="entry name" value="Chloroplast_translocon_comp"/>
</dbReference>
<keyword evidence="2 5" id="KW-0812">Transmembrane</keyword>
<accession>A0A2W1JJN9</accession>
<dbReference type="GO" id="GO:0005886">
    <property type="term" value="C:plasma membrane"/>
    <property type="evidence" value="ECO:0007669"/>
    <property type="project" value="InterPro"/>
</dbReference>
<dbReference type="Proteomes" id="UP000248857">
    <property type="component" value="Unassembled WGS sequence"/>
</dbReference>
<evidence type="ECO:0000256" key="2">
    <source>
        <dbReference type="ARBA" id="ARBA00022692"/>
    </source>
</evidence>